<accession>A0A9W9NCY0</accession>
<name>A0A9W9NCY0_PENCI</name>
<sequence>MPVAEMIEFQVELPSHDNDHHASYIRRCKFVNVIALPGKEWKHLNNTFERTELNICDIGSSYARRRRALVNINFS</sequence>
<dbReference type="GeneID" id="81389267"/>
<evidence type="ECO:0000313" key="1">
    <source>
        <dbReference type="EMBL" id="KAJ5217570.1"/>
    </source>
</evidence>
<proteinExistence type="predicted"/>
<reference evidence="1" key="2">
    <citation type="journal article" date="2023" name="IMA Fungus">
        <title>Comparative genomic study of the Penicillium genus elucidates a diverse pangenome and 15 lateral gene transfer events.</title>
        <authorList>
            <person name="Petersen C."/>
            <person name="Sorensen T."/>
            <person name="Nielsen M.R."/>
            <person name="Sondergaard T.E."/>
            <person name="Sorensen J.L."/>
            <person name="Fitzpatrick D.A."/>
            <person name="Frisvad J.C."/>
            <person name="Nielsen K.L."/>
        </authorList>
    </citation>
    <scope>NUCLEOTIDE SEQUENCE</scope>
    <source>
        <strain evidence="1">IBT 23319</strain>
    </source>
</reference>
<dbReference type="RefSeq" id="XP_056495164.1">
    <property type="nucleotide sequence ID" value="XM_056650100.1"/>
</dbReference>
<organism evidence="1 2">
    <name type="scientific">Penicillium citrinum</name>
    <dbReference type="NCBI Taxonomy" id="5077"/>
    <lineage>
        <taxon>Eukaryota</taxon>
        <taxon>Fungi</taxon>
        <taxon>Dikarya</taxon>
        <taxon>Ascomycota</taxon>
        <taxon>Pezizomycotina</taxon>
        <taxon>Eurotiomycetes</taxon>
        <taxon>Eurotiomycetidae</taxon>
        <taxon>Eurotiales</taxon>
        <taxon>Aspergillaceae</taxon>
        <taxon>Penicillium</taxon>
    </lineage>
</organism>
<dbReference type="AlphaFoldDB" id="A0A9W9NCY0"/>
<protein>
    <submittedName>
        <fullName evidence="1">Uncharacterized protein</fullName>
    </submittedName>
</protein>
<gene>
    <name evidence="1" type="ORF">N7469_011195</name>
</gene>
<reference evidence="1" key="1">
    <citation type="submission" date="2022-11" db="EMBL/GenBank/DDBJ databases">
        <authorList>
            <person name="Petersen C."/>
        </authorList>
    </citation>
    <scope>NUCLEOTIDE SEQUENCE</scope>
    <source>
        <strain evidence="1">IBT 23319</strain>
    </source>
</reference>
<dbReference type="EMBL" id="JAPQKT010000010">
    <property type="protein sequence ID" value="KAJ5217570.1"/>
    <property type="molecule type" value="Genomic_DNA"/>
</dbReference>
<dbReference type="Proteomes" id="UP001147733">
    <property type="component" value="Unassembled WGS sequence"/>
</dbReference>
<evidence type="ECO:0000313" key="2">
    <source>
        <dbReference type="Proteomes" id="UP001147733"/>
    </source>
</evidence>
<comment type="caution">
    <text evidence="1">The sequence shown here is derived from an EMBL/GenBank/DDBJ whole genome shotgun (WGS) entry which is preliminary data.</text>
</comment>
<keyword evidence="2" id="KW-1185">Reference proteome</keyword>